<keyword evidence="10" id="KW-1185">Reference proteome</keyword>
<dbReference type="GO" id="GO:0005737">
    <property type="term" value="C:cytoplasm"/>
    <property type="evidence" value="ECO:0007669"/>
    <property type="project" value="UniProtKB-SubCell"/>
</dbReference>
<dbReference type="PROSITE" id="PS50082">
    <property type="entry name" value="WD_REPEATS_2"/>
    <property type="match status" value="2"/>
</dbReference>
<feature type="repeat" description="WD" evidence="7">
    <location>
        <begin position="196"/>
        <end position="245"/>
    </location>
</feature>
<dbReference type="PROSITE" id="PS50294">
    <property type="entry name" value="WD_REPEATS_REGION"/>
    <property type="match status" value="1"/>
</dbReference>
<dbReference type="EMBL" id="JABEYC010000974">
    <property type="protein sequence ID" value="KAF4971324.1"/>
    <property type="molecule type" value="Genomic_DNA"/>
</dbReference>
<evidence type="ECO:0000256" key="4">
    <source>
        <dbReference type="ARBA" id="ARBA00022694"/>
    </source>
</evidence>
<evidence type="ECO:0000256" key="5">
    <source>
        <dbReference type="ARBA" id="ARBA00022737"/>
    </source>
</evidence>
<dbReference type="SMART" id="SM00320">
    <property type="entry name" value="WD40"/>
    <property type="match status" value="9"/>
</dbReference>
<dbReference type="InterPro" id="IPR001680">
    <property type="entry name" value="WD40_rpt"/>
</dbReference>
<organism evidence="9 10">
    <name type="scientific">Fusarium zealandicum</name>
    <dbReference type="NCBI Taxonomy" id="1053134"/>
    <lineage>
        <taxon>Eukaryota</taxon>
        <taxon>Fungi</taxon>
        <taxon>Dikarya</taxon>
        <taxon>Ascomycota</taxon>
        <taxon>Pezizomycotina</taxon>
        <taxon>Sordariomycetes</taxon>
        <taxon>Hypocreomycetidae</taxon>
        <taxon>Hypocreales</taxon>
        <taxon>Nectriaceae</taxon>
        <taxon>Fusarium</taxon>
        <taxon>Fusarium staphyleae species complex</taxon>
    </lineage>
</organism>
<evidence type="ECO:0000313" key="9">
    <source>
        <dbReference type="EMBL" id="KAF4971324.1"/>
    </source>
</evidence>
<protein>
    <recommendedName>
        <fullName evidence="11">WD repeat protein</fullName>
    </recommendedName>
</protein>
<keyword evidence="4" id="KW-0819">tRNA processing</keyword>
<dbReference type="GO" id="GO:0030488">
    <property type="term" value="P:tRNA methylation"/>
    <property type="evidence" value="ECO:0007669"/>
    <property type="project" value="TreeGrafter"/>
</dbReference>
<evidence type="ECO:0000256" key="1">
    <source>
        <dbReference type="ARBA" id="ARBA00004496"/>
    </source>
</evidence>
<dbReference type="InterPro" id="IPR011044">
    <property type="entry name" value="Quino_amine_DH_bsu"/>
</dbReference>
<dbReference type="SUPFAM" id="SSF50978">
    <property type="entry name" value="WD40 repeat-like"/>
    <property type="match status" value="2"/>
</dbReference>
<reference evidence="9" key="2">
    <citation type="submission" date="2020-05" db="EMBL/GenBank/DDBJ databases">
        <authorList>
            <person name="Kim H.-S."/>
            <person name="Proctor R.H."/>
            <person name="Brown D.W."/>
        </authorList>
    </citation>
    <scope>NUCLEOTIDE SEQUENCE</scope>
    <source>
        <strain evidence="9">NRRL 22465</strain>
    </source>
</reference>
<feature type="repeat" description="WD" evidence="7">
    <location>
        <begin position="758"/>
        <end position="788"/>
    </location>
</feature>
<dbReference type="PANTHER" id="PTHR14344:SF3">
    <property type="entry name" value="WD REPEAT-CONTAINING PROTEIN 6"/>
    <property type="match status" value="1"/>
</dbReference>
<sequence length="1094" mass="119468">MAESRLTRDFFQGPITSLAFFHDDEYLLAGEDTELALYDLRPGRAVRVASVRVFSAQPIHGIRPLGSGRVLVWGAAQVAVLSHVEALLDETPRVGDVVVKMAAAPDWIYDAAPSPYDDSVVVLATAHNEVVSLRLDANSVPIMGAVVSPSRPILYAASLKWVDRNSVLVAGGTVFGEILVWKCHIAEGRPEMLAVLNGHEGSIFGVHISEELPCQNGSAMRLLVSCSDDRTVRVWDITKQNATKEEAHHDFGAARETGFGSTPNQEDAPGHDADALRPIATVMGHMSRIWGVKFAELAPGDVLPQSSMTIYSFGEDSTAQRWQLDLDTASWNDATPMAPKSVSGSLKHKETFAVHDGKHLWSHAIANRGDQTLLVAGGADSKISLITQPVASNTSAAAHELTALEFKQISSRLPSLSAIESVRGREIFGRYDFISEDRVLATTTWGRLLLGGLHQDSAWKEISIEAEVVDDLKSCYAMKTIGDGAVVMGTTSGKLYRYCEAQGVTRIGEVPGKIFNLSLLAEPGEGPTELLVHLHGTSDAQYFSIDWRTGAVLATADVRDMDGRFVAMSAARLTADLIAIGSRHGFLSLLRQSKDGFRPVLDFRFNSCDAITALVPLPVSTAQTAPLYFLATSRDSNYRIYECQDLGQDVQIHLRHEIAPPFASIIEGGWFTSDASPELVLYGFRSKNFVIWNETRREEIAAIDCGGSHRTFTLAHDSTNCNRLRFGFTKTSKLFIYSQHLSTHRPLRHGTHGREIRALSANGRYIATGAEDTTVRIWEYEQRQEGHRENKELRCLASTKLHISGLQKVHWIGEEYLLSSAGFEEFFIWTVQRLDSRYRGLGVMCEAVLDDKSPARDLRIVDFDACKIGNEGVIIITMALSNSALKTYRYSPGQGFKLLAHMSYTGACITQVRHLGVDENGLSALTASTDGHLATWEASFDGEKASSHVLVQVTPVHQSSIKSLDLVPTPGGFQLLTGGDDNGLGVASIVPLSDEPGNRRYTISKRGIVRKAHTAAINGLVLVRRGGETFGVSVSNDQRVKIWGIEPDKVRLLADQYSGVADPGDIDVIGDSGRENGGRFRLLVGGVGVEVWSW</sequence>
<comment type="caution">
    <text evidence="9">The sequence shown here is derived from an EMBL/GenBank/DDBJ whole genome shotgun (WGS) entry which is preliminary data.</text>
</comment>
<dbReference type="Pfam" id="PF00400">
    <property type="entry name" value="WD40"/>
    <property type="match status" value="2"/>
</dbReference>
<dbReference type="OrthoDB" id="5594999at2759"/>
<dbReference type="InterPro" id="IPR019775">
    <property type="entry name" value="WD40_repeat_CS"/>
</dbReference>
<dbReference type="PROSITE" id="PS00678">
    <property type="entry name" value="WD_REPEATS_1"/>
    <property type="match status" value="1"/>
</dbReference>
<proteinExistence type="inferred from homology"/>
<evidence type="ECO:0000256" key="8">
    <source>
        <dbReference type="SAM" id="MobiDB-lite"/>
    </source>
</evidence>
<accession>A0A8H4U883</accession>
<comment type="similarity">
    <text evidence="6">Belongs to the WD repeat WDR6 family.</text>
</comment>
<gene>
    <name evidence="9" type="ORF">FZEAL_9883</name>
</gene>
<dbReference type="InterPro" id="IPR051973">
    <property type="entry name" value="tRNA_Anticodon_Mtase-Reg"/>
</dbReference>
<keyword evidence="2" id="KW-0963">Cytoplasm</keyword>
<evidence type="ECO:0000256" key="6">
    <source>
        <dbReference type="ARBA" id="ARBA00038255"/>
    </source>
</evidence>
<evidence type="ECO:0000313" key="10">
    <source>
        <dbReference type="Proteomes" id="UP000635477"/>
    </source>
</evidence>
<reference evidence="9" key="1">
    <citation type="journal article" date="2020" name="BMC Genomics">
        <title>Correction to: Identification and distribution of gene clusters required for synthesis of sphingolipid metabolism inhibitors in diverse species of the filamentous fungus Fusarium.</title>
        <authorList>
            <person name="Kim H.S."/>
            <person name="Lohmar J.M."/>
            <person name="Busman M."/>
            <person name="Brown D.W."/>
            <person name="Naumann T.A."/>
            <person name="Divon H.H."/>
            <person name="Lysoe E."/>
            <person name="Uhlig S."/>
            <person name="Proctor R.H."/>
        </authorList>
    </citation>
    <scope>NUCLEOTIDE SEQUENCE</scope>
    <source>
        <strain evidence="9">NRRL 22465</strain>
    </source>
</reference>
<dbReference type="Gene3D" id="2.130.10.10">
    <property type="entry name" value="YVTN repeat-like/Quinoprotein amine dehydrogenase"/>
    <property type="match status" value="4"/>
</dbReference>
<keyword evidence="3 7" id="KW-0853">WD repeat</keyword>
<comment type="subcellular location">
    <subcellularLocation>
        <location evidence="1">Cytoplasm</location>
    </subcellularLocation>
</comment>
<evidence type="ECO:0000256" key="2">
    <source>
        <dbReference type="ARBA" id="ARBA00022490"/>
    </source>
</evidence>
<feature type="region of interest" description="Disordered" evidence="8">
    <location>
        <begin position="245"/>
        <end position="270"/>
    </location>
</feature>
<dbReference type="SUPFAM" id="SSF50969">
    <property type="entry name" value="YVTN repeat-like/Quinoprotein amine dehydrogenase"/>
    <property type="match status" value="1"/>
</dbReference>
<dbReference type="InterPro" id="IPR036322">
    <property type="entry name" value="WD40_repeat_dom_sf"/>
</dbReference>
<evidence type="ECO:0000256" key="7">
    <source>
        <dbReference type="PROSITE-ProRule" id="PRU00221"/>
    </source>
</evidence>
<dbReference type="InterPro" id="IPR015943">
    <property type="entry name" value="WD40/YVTN_repeat-like_dom_sf"/>
</dbReference>
<dbReference type="PANTHER" id="PTHR14344">
    <property type="entry name" value="WD REPEAT PROTEIN"/>
    <property type="match status" value="1"/>
</dbReference>
<dbReference type="Proteomes" id="UP000635477">
    <property type="component" value="Unassembled WGS sequence"/>
</dbReference>
<evidence type="ECO:0000256" key="3">
    <source>
        <dbReference type="ARBA" id="ARBA00022574"/>
    </source>
</evidence>
<evidence type="ECO:0008006" key="11">
    <source>
        <dbReference type="Google" id="ProtNLM"/>
    </source>
</evidence>
<keyword evidence="5" id="KW-0677">Repeat</keyword>
<dbReference type="AlphaFoldDB" id="A0A8H4U883"/>
<name>A0A8H4U883_9HYPO</name>